<dbReference type="Proteomes" id="UP000646749">
    <property type="component" value="Unassembled WGS sequence"/>
</dbReference>
<gene>
    <name evidence="2" type="ORF">Pen02_53110</name>
</gene>
<dbReference type="SUPFAM" id="SSF53850">
    <property type="entry name" value="Periplasmic binding protein-like II"/>
    <property type="match status" value="1"/>
</dbReference>
<evidence type="ECO:0008006" key="4">
    <source>
        <dbReference type="Google" id="ProtNLM"/>
    </source>
</evidence>
<evidence type="ECO:0000256" key="1">
    <source>
        <dbReference type="SAM" id="SignalP"/>
    </source>
</evidence>
<evidence type="ECO:0000313" key="2">
    <source>
        <dbReference type="EMBL" id="GIG90375.1"/>
    </source>
</evidence>
<comment type="caution">
    <text evidence="2">The sequence shown here is derived from an EMBL/GenBank/DDBJ whole genome shotgun (WGS) entry which is preliminary data.</text>
</comment>
<organism evidence="2 3">
    <name type="scientific">Plantactinospora endophytica</name>
    <dbReference type="NCBI Taxonomy" id="673535"/>
    <lineage>
        <taxon>Bacteria</taxon>
        <taxon>Bacillati</taxon>
        <taxon>Actinomycetota</taxon>
        <taxon>Actinomycetes</taxon>
        <taxon>Micromonosporales</taxon>
        <taxon>Micromonosporaceae</taxon>
        <taxon>Plantactinospora</taxon>
    </lineage>
</organism>
<proteinExistence type="predicted"/>
<name>A0ABQ4E6M2_9ACTN</name>
<dbReference type="EMBL" id="BONW01000028">
    <property type="protein sequence ID" value="GIG90375.1"/>
    <property type="molecule type" value="Genomic_DNA"/>
</dbReference>
<feature type="chain" id="PRO_5045591181" description="PBP domain-containing protein" evidence="1">
    <location>
        <begin position="30"/>
        <end position="350"/>
    </location>
</feature>
<reference evidence="2 3" key="1">
    <citation type="submission" date="2021-01" db="EMBL/GenBank/DDBJ databases">
        <title>Whole genome shotgun sequence of Plantactinospora endophytica NBRC 110450.</title>
        <authorList>
            <person name="Komaki H."/>
            <person name="Tamura T."/>
        </authorList>
    </citation>
    <scope>NUCLEOTIDE SEQUENCE [LARGE SCALE GENOMIC DNA]</scope>
    <source>
        <strain evidence="2 3">NBRC 110450</strain>
    </source>
</reference>
<keyword evidence="1" id="KW-0732">Signal</keyword>
<feature type="signal peptide" evidence="1">
    <location>
        <begin position="1"/>
        <end position="29"/>
    </location>
</feature>
<accession>A0ABQ4E6M2</accession>
<keyword evidence="3" id="KW-1185">Reference proteome</keyword>
<protein>
    <recommendedName>
        <fullName evidence="4">PBP domain-containing protein</fullName>
    </recommendedName>
</protein>
<evidence type="ECO:0000313" key="3">
    <source>
        <dbReference type="Proteomes" id="UP000646749"/>
    </source>
</evidence>
<sequence>MQVRIIVATVGAALVAAVGAVAVAGPAAADPSPVTDYRTLAGVGSDTTQDVLNGLGEAITVGGQKAIASWDARGTATVKTKATGCELARPNGSSAGRTALRDSELPGSPTAGCVDFARSSSGTTNVPSGTGTWVPFAVDAVSFAINRNSDLPINMSVALLQNIYKCVISHIGGIPIQPLLLQAGSGTRQFWNGQMSITDQEIALGDYPCLVPASPTVPDGSGLPEVQEHDARVLEGHTDYLMPYSIAQHIAQGNSLAGVEDRRGPSELGRINTVSPYAAGTAPPNEVLNVNFPLRRTVYNIVPTADLNNSVIDQVFTGADSLICQRAALIQQYGFGVAADCGSVALRGNL</sequence>